<sequence length="258" mass="27678">MTVLDDTLERTDPDCLTPAEEAALLRAAPWRRLVVLGDSIAAGVREPRAGYRDLCFADRLAAALADGRKAPRDRPHRSGEPGDARHLDYLNLDYLNLGVPWACLTDVRDGQLPAALRFEPDLALIAAGGNDTLRPDYDPDRAWRELLDIALPLADRGVLVVTIGLFDLARSGLVSPRTGATMASRLDRLDVITAAVAAQVGGLHVDTHHHPRAADPAIFASDRVHANAAGHAIASAAIIRTLAARLGDPDAGQRVDRQ</sequence>
<dbReference type="STRING" id="1834516.BL253_15915"/>
<evidence type="ECO:0000259" key="1">
    <source>
        <dbReference type="Pfam" id="PF13472"/>
    </source>
</evidence>
<dbReference type="Proteomes" id="UP000188929">
    <property type="component" value="Unassembled WGS sequence"/>
</dbReference>
<dbReference type="InterPro" id="IPR013830">
    <property type="entry name" value="SGNH_hydro"/>
</dbReference>
<proteinExistence type="predicted"/>
<dbReference type="Pfam" id="PF13472">
    <property type="entry name" value="Lipase_GDSL_2"/>
    <property type="match status" value="1"/>
</dbReference>
<gene>
    <name evidence="2" type="ORF">BL253_15915</name>
</gene>
<comment type="caution">
    <text evidence="2">The sequence shown here is derived from an EMBL/GenBank/DDBJ whole genome shotgun (WGS) entry which is preliminary data.</text>
</comment>
<protein>
    <submittedName>
        <fullName evidence="2">GDSL family lipase</fullName>
    </submittedName>
</protein>
<dbReference type="Gene3D" id="3.40.50.1110">
    <property type="entry name" value="SGNH hydrolase"/>
    <property type="match status" value="1"/>
</dbReference>
<evidence type="ECO:0000313" key="3">
    <source>
        <dbReference type="Proteomes" id="UP000188929"/>
    </source>
</evidence>
<dbReference type="RefSeq" id="WP_076817773.1">
    <property type="nucleotide sequence ID" value="NZ_MOMC01000031.1"/>
</dbReference>
<name>A0A1V2IC63_9ACTN</name>
<evidence type="ECO:0000313" key="2">
    <source>
        <dbReference type="EMBL" id="ONH29743.1"/>
    </source>
</evidence>
<dbReference type="OrthoDB" id="3474033at2"/>
<accession>A0A1V2IC63</accession>
<keyword evidence="3" id="KW-1185">Reference proteome</keyword>
<reference evidence="3" key="1">
    <citation type="submission" date="2016-10" db="EMBL/GenBank/DDBJ databases">
        <title>Frankia sp. NRRL B-16386 Genome sequencing.</title>
        <authorList>
            <person name="Ghodhbane-Gtari F."/>
            <person name="Swanson E."/>
            <person name="Gueddou A."/>
            <person name="Hezbri K."/>
            <person name="Ktari K."/>
            <person name="Nouioui I."/>
            <person name="Morris K."/>
            <person name="Simpson S."/>
            <person name="Abebe-Akele F."/>
            <person name="Thomas K."/>
            <person name="Gtari M."/>
            <person name="Tisa L.S."/>
        </authorList>
    </citation>
    <scope>NUCLEOTIDE SEQUENCE [LARGE SCALE GENOMIC DNA]</scope>
    <source>
        <strain evidence="3">NRRL B-16386</strain>
    </source>
</reference>
<dbReference type="AlphaFoldDB" id="A0A1V2IC63"/>
<dbReference type="EMBL" id="MOMC01000031">
    <property type="protein sequence ID" value="ONH29743.1"/>
    <property type="molecule type" value="Genomic_DNA"/>
</dbReference>
<dbReference type="SUPFAM" id="SSF52266">
    <property type="entry name" value="SGNH hydrolase"/>
    <property type="match status" value="1"/>
</dbReference>
<dbReference type="InterPro" id="IPR036514">
    <property type="entry name" value="SGNH_hydro_sf"/>
</dbReference>
<organism evidence="2 3">
    <name type="scientific">Pseudofrankia asymbiotica</name>
    <dbReference type="NCBI Taxonomy" id="1834516"/>
    <lineage>
        <taxon>Bacteria</taxon>
        <taxon>Bacillati</taxon>
        <taxon>Actinomycetota</taxon>
        <taxon>Actinomycetes</taxon>
        <taxon>Frankiales</taxon>
        <taxon>Frankiaceae</taxon>
        <taxon>Pseudofrankia</taxon>
    </lineage>
</organism>
<feature type="domain" description="SGNH hydrolase-type esterase" evidence="1">
    <location>
        <begin position="35"/>
        <end position="233"/>
    </location>
</feature>